<evidence type="ECO:0000256" key="8">
    <source>
        <dbReference type="ARBA" id="ARBA00022801"/>
    </source>
</evidence>
<accession>A0A177D688</accession>
<comment type="subcellular location">
    <subcellularLocation>
        <location evidence="2">Secreted</location>
    </subcellularLocation>
</comment>
<dbReference type="InterPro" id="IPR001365">
    <property type="entry name" value="A_deaminase_dom"/>
</dbReference>
<dbReference type="OMA" id="SMKQCIE"/>
<dbReference type="EMBL" id="KV441494">
    <property type="protein sequence ID" value="OAG15214.1"/>
    <property type="molecule type" value="Genomic_DNA"/>
</dbReference>
<dbReference type="STRING" id="5599.A0A177D688"/>
<dbReference type="RefSeq" id="XP_018380635.1">
    <property type="nucleotide sequence ID" value="XM_018525977.1"/>
</dbReference>
<keyword evidence="12" id="KW-1185">Reference proteome</keyword>
<dbReference type="CDD" id="cd01321">
    <property type="entry name" value="ADGF"/>
    <property type="match status" value="1"/>
</dbReference>
<dbReference type="EC" id="3.5.4.4" evidence="4"/>
<organism evidence="11 12">
    <name type="scientific">Alternaria alternata</name>
    <name type="common">Alternaria rot fungus</name>
    <name type="synonym">Torula alternata</name>
    <dbReference type="NCBI Taxonomy" id="5599"/>
    <lineage>
        <taxon>Eukaryota</taxon>
        <taxon>Fungi</taxon>
        <taxon>Dikarya</taxon>
        <taxon>Ascomycota</taxon>
        <taxon>Pezizomycotina</taxon>
        <taxon>Dothideomycetes</taxon>
        <taxon>Pleosporomycetidae</taxon>
        <taxon>Pleosporales</taxon>
        <taxon>Pleosporineae</taxon>
        <taxon>Pleosporaceae</taxon>
        <taxon>Alternaria</taxon>
        <taxon>Alternaria sect. Alternaria</taxon>
        <taxon>Alternaria alternata complex</taxon>
    </lineage>
</organism>
<dbReference type="KEGG" id="aalt:CC77DRAFT_1024985"/>
<dbReference type="GO" id="GO:0005576">
    <property type="term" value="C:extracellular region"/>
    <property type="evidence" value="ECO:0007669"/>
    <property type="project" value="UniProtKB-SubCell"/>
</dbReference>
<dbReference type="SUPFAM" id="SSF51556">
    <property type="entry name" value="Metallo-dependent hydrolases"/>
    <property type="match status" value="1"/>
</dbReference>
<proteinExistence type="inferred from homology"/>
<dbReference type="GO" id="GO:0046872">
    <property type="term" value="F:metal ion binding"/>
    <property type="evidence" value="ECO:0007669"/>
    <property type="project" value="UniProtKB-KW"/>
</dbReference>
<evidence type="ECO:0000256" key="2">
    <source>
        <dbReference type="ARBA" id="ARBA00004613"/>
    </source>
</evidence>
<dbReference type="Proteomes" id="UP000077248">
    <property type="component" value="Unassembled WGS sequence"/>
</dbReference>
<feature type="domain" description="Adenosine deaminase" evidence="10">
    <location>
        <begin position="230"/>
        <end position="529"/>
    </location>
</feature>
<dbReference type="PANTHER" id="PTHR11409:SF39">
    <property type="entry name" value="ADENOSINE DEAMINASE 2"/>
    <property type="match status" value="1"/>
</dbReference>
<keyword evidence="7" id="KW-0732">Signal</keyword>
<evidence type="ECO:0000256" key="7">
    <source>
        <dbReference type="ARBA" id="ARBA00022729"/>
    </source>
</evidence>
<evidence type="ECO:0000256" key="6">
    <source>
        <dbReference type="ARBA" id="ARBA00022723"/>
    </source>
</evidence>
<dbReference type="VEuPathDB" id="FungiDB:CC77DRAFT_1024985"/>
<keyword evidence="5" id="KW-0964">Secreted</keyword>
<dbReference type="GO" id="GO:0046103">
    <property type="term" value="P:inosine biosynthetic process"/>
    <property type="evidence" value="ECO:0007669"/>
    <property type="project" value="TreeGrafter"/>
</dbReference>
<dbReference type="GO" id="GO:0006154">
    <property type="term" value="P:adenosine catabolic process"/>
    <property type="evidence" value="ECO:0007669"/>
    <property type="project" value="TreeGrafter"/>
</dbReference>
<dbReference type="GO" id="GO:0004000">
    <property type="term" value="F:adenosine deaminase activity"/>
    <property type="evidence" value="ECO:0007669"/>
    <property type="project" value="TreeGrafter"/>
</dbReference>
<dbReference type="FunFam" id="3.20.20.140:FF:000017">
    <property type="entry name" value="Adenosine deaminase 2"/>
    <property type="match status" value="1"/>
</dbReference>
<keyword evidence="6" id="KW-0479">Metal-binding</keyword>
<dbReference type="AlphaFoldDB" id="A0A177D688"/>
<comment type="catalytic activity">
    <reaction evidence="9">
        <text>adenosine + H2O + H(+) = inosine + NH4(+)</text>
        <dbReference type="Rhea" id="RHEA:24408"/>
        <dbReference type="ChEBI" id="CHEBI:15377"/>
        <dbReference type="ChEBI" id="CHEBI:15378"/>
        <dbReference type="ChEBI" id="CHEBI:16335"/>
        <dbReference type="ChEBI" id="CHEBI:17596"/>
        <dbReference type="ChEBI" id="CHEBI:28938"/>
        <dbReference type="EC" id="3.5.4.4"/>
    </reaction>
</comment>
<name>A0A177D688_ALTAL</name>
<evidence type="ECO:0000256" key="4">
    <source>
        <dbReference type="ARBA" id="ARBA00012784"/>
    </source>
</evidence>
<dbReference type="PANTHER" id="PTHR11409">
    <property type="entry name" value="ADENOSINE DEAMINASE"/>
    <property type="match status" value="1"/>
</dbReference>
<evidence type="ECO:0000256" key="5">
    <source>
        <dbReference type="ARBA" id="ARBA00022525"/>
    </source>
</evidence>
<keyword evidence="8 11" id="KW-0378">Hydrolase</keyword>
<evidence type="ECO:0000313" key="12">
    <source>
        <dbReference type="Proteomes" id="UP000077248"/>
    </source>
</evidence>
<evidence type="ECO:0000256" key="1">
    <source>
        <dbReference type="ARBA" id="ARBA00001947"/>
    </source>
</evidence>
<dbReference type="InterPro" id="IPR032466">
    <property type="entry name" value="Metal_Hydrolase"/>
</dbReference>
<evidence type="ECO:0000256" key="3">
    <source>
        <dbReference type="ARBA" id="ARBA00006083"/>
    </source>
</evidence>
<protein>
    <recommendedName>
        <fullName evidence="4">adenosine deaminase</fullName>
        <ecNumber evidence="4">3.5.4.4</ecNumber>
    </recommendedName>
</protein>
<dbReference type="GeneID" id="29111571"/>
<evidence type="ECO:0000256" key="9">
    <source>
        <dbReference type="ARBA" id="ARBA00047764"/>
    </source>
</evidence>
<dbReference type="Gene3D" id="3.20.20.140">
    <property type="entry name" value="Metal-dependent hydrolases"/>
    <property type="match status" value="1"/>
</dbReference>
<comment type="similarity">
    <text evidence="3">Belongs to the metallo-dependent hydrolases superfamily. Adenosine and AMP deaminases family. ADGF subfamily.</text>
</comment>
<evidence type="ECO:0000259" key="10">
    <source>
        <dbReference type="Pfam" id="PF00962"/>
    </source>
</evidence>
<dbReference type="Pfam" id="PF00962">
    <property type="entry name" value="A_deaminase"/>
    <property type="match status" value="1"/>
</dbReference>
<sequence length="576" mass="65820">MATNDAANDDEWAKAEGVPSLSDPFIQQYLQGRDALVQQEKRQRSDYLFRQNLSPMAQEACAIVSQIRFEEQQTLWTKDYEDSLLTDHVDVFPGMMFSLAKERMEKSKLWQIVKKMPKGALLHCHLEAMVDLDWAIEEALNTEGICVVADGPITDSQTRRKTGFSFTYSKDAKTEMSIWDDGYAAKTPIPVNQAADSFPDGGKAAFIEWIRSRVTITASEHLSHHEGPNEVWRKFMSCFPILGSLIYYEPIFRKFIRRMCKALVDDGVYYVDLRSAFYTPYRSAKKENWDEDWFNMLEHLADEIEKFKASEEGKDFWGARMIWTTIRQFGKKQVIESMKQCIEMKLEFPEIIAGYDLVGQEDLGRPLSDLAPELFWFRKACAQEGVDIPFFFHAGETLGDGDSTDENLFDAIILGTRRIGHGFSLYKHPLLIDMVKEKRILVESCPVSNEVLRLCGSIMSHPLPALLARGVPCSLCNDDPTILGQGLSGMSHDFWQALQGWENLGLEGLGSLAENSVRWASLDDYSAKDWTQDVKDGMFGKGVRAQRLKEWVSKWERFCAWIVEEYGVDENLEPEE</sequence>
<evidence type="ECO:0000313" key="11">
    <source>
        <dbReference type="EMBL" id="OAG15214.1"/>
    </source>
</evidence>
<reference evidence="11 12" key="1">
    <citation type="submission" date="2016-05" db="EMBL/GenBank/DDBJ databases">
        <title>Comparative analysis of secretome profiles of manganese(II)-oxidizing ascomycete fungi.</title>
        <authorList>
            <consortium name="DOE Joint Genome Institute"/>
            <person name="Zeiner C.A."/>
            <person name="Purvine S.O."/>
            <person name="Zink E.M."/>
            <person name="Wu S."/>
            <person name="Pasa-Tolic L."/>
            <person name="Chaput D.L."/>
            <person name="Haridas S."/>
            <person name="Grigoriev I.V."/>
            <person name="Santelli C.M."/>
            <person name="Hansel C.M."/>
        </authorList>
    </citation>
    <scope>NUCLEOTIDE SEQUENCE [LARGE SCALE GENOMIC DNA]</scope>
    <source>
        <strain evidence="11 12">SRC1lrK2f</strain>
    </source>
</reference>
<gene>
    <name evidence="11" type="ORF">CC77DRAFT_1024985</name>
</gene>
<dbReference type="InterPro" id="IPR006330">
    <property type="entry name" value="Ado/ade_deaminase"/>
</dbReference>
<comment type="cofactor">
    <cofactor evidence="1">
        <name>Zn(2+)</name>
        <dbReference type="ChEBI" id="CHEBI:29105"/>
    </cofactor>
</comment>